<dbReference type="Gene3D" id="2.40.110.10">
    <property type="entry name" value="Butyryl-CoA Dehydrogenase, subunit A, domain 2"/>
    <property type="match status" value="1"/>
</dbReference>
<evidence type="ECO:0000256" key="5">
    <source>
        <dbReference type="ARBA" id="ARBA00023002"/>
    </source>
</evidence>
<name>A0A0N5AUP7_9BILA</name>
<dbReference type="Pfam" id="PF02770">
    <property type="entry name" value="Acyl-CoA_dh_M"/>
    <property type="match status" value="1"/>
</dbReference>
<protein>
    <submittedName>
        <fullName evidence="11">Acyl-CoA dehydrogenase 6</fullName>
    </submittedName>
</protein>
<evidence type="ECO:0000313" key="11">
    <source>
        <dbReference type="WBParaSite" id="SMUV_0000858701-mRNA-1"/>
    </source>
</evidence>
<dbReference type="FunFam" id="2.40.110.10:FF:000002">
    <property type="entry name" value="Acyl-CoA dehydrogenase fadE12"/>
    <property type="match status" value="1"/>
</dbReference>
<dbReference type="InterPro" id="IPR006091">
    <property type="entry name" value="Acyl-CoA_Oxase/DH_mid-dom"/>
</dbReference>
<evidence type="ECO:0000259" key="9">
    <source>
        <dbReference type="Pfam" id="PF02771"/>
    </source>
</evidence>
<comment type="similarity">
    <text evidence="2 6">Belongs to the acyl-CoA dehydrogenase family.</text>
</comment>
<evidence type="ECO:0000313" key="10">
    <source>
        <dbReference type="Proteomes" id="UP000046393"/>
    </source>
</evidence>
<dbReference type="Gene3D" id="1.20.140.10">
    <property type="entry name" value="Butyryl-CoA Dehydrogenase, subunit A, domain 3"/>
    <property type="match status" value="1"/>
</dbReference>
<dbReference type="Proteomes" id="UP000046393">
    <property type="component" value="Unplaced"/>
</dbReference>
<dbReference type="InterPro" id="IPR036250">
    <property type="entry name" value="AcylCo_DH-like_C"/>
</dbReference>
<dbReference type="PROSITE" id="PS00072">
    <property type="entry name" value="ACYL_COA_DH_1"/>
    <property type="match status" value="1"/>
</dbReference>
<sequence>MPSISAKELLSQTRCHILYNSKHFEFCRSLARLIEREINPYVDEWERQRSFPAHKLFKKLGALGVFGVNKPVEYGGLGLDFSYSTAIAEELGGVNCGAIPMAVAVQSDMATPALSNYGSDYLKKRFLKPSVQGDLVSCIGVSEASAGSDVAAIQTCARQAGDDLVIDGSKQWITNGCQADWICLLANTNQNSDVHRNKSLICVPLNEPGVHRSKSINKLGMHCSDTAELYFDSVRVPKKYIIGEEGRGFIYQMEQFQDERLVAAAVLLKPLQRIIDLTIAYAKSRELFGHRVIDNQIVHYSLAELQTEVELLRSLLYRAVMERLRGQNVTLLASMCKLKGARIARKITDCCLQFWGGNGYVWDNPVSRYHRDFRLLSIAAGCDEVMLSIICKFMGTLF</sequence>
<keyword evidence="3 6" id="KW-0285">Flavoprotein</keyword>
<dbReference type="GO" id="GO:0003995">
    <property type="term" value="F:acyl-CoA dehydrogenase activity"/>
    <property type="evidence" value="ECO:0007669"/>
    <property type="project" value="InterPro"/>
</dbReference>
<dbReference type="PROSITE" id="PS00073">
    <property type="entry name" value="ACYL_COA_DH_2"/>
    <property type="match status" value="1"/>
</dbReference>
<dbReference type="GO" id="GO:0005737">
    <property type="term" value="C:cytoplasm"/>
    <property type="evidence" value="ECO:0007669"/>
    <property type="project" value="TreeGrafter"/>
</dbReference>
<keyword evidence="10" id="KW-1185">Reference proteome</keyword>
<dbReference type="WBParaSite" id="SMUV_0000858701-mRNA-1">
    <property type="protein sequence ID" value="SMUV_0000858701-mRNA-1"/>
    <property type="gene ID" value="SMUV_0000858701"/>
</dbReference>
<dbReference type="GO" id="GO:0033539">
    <property type="term" value="P:fatty acid beta-oxidation using acyl-CoA dehydrogenase"/>
    <property type="evidence" value="ECO:0007669"/>
    <property type="project" value="TreeGrafter"/>
</dbReference>
<evidence type="ECO:0000256" key="6">
    <source>
        <dbReference type="RuleBase" id="RU362125"/>
    </source>
</evidence>
<dbReference type="Pfam" id="PF00441">
    <property type="entry name" value="Acyl-CoA_dh_1"/>
    <property type="match status" value="1"/>
</dbReference>
<feature type="domain" description="Acyl-CoA dehydrogenase/oxidase N-terminal" evidence="9">
    <location>
        <begin position="23"/>
        <end position="134"/>
    </location>
</feature>
<dbReference type="GO" id="GO:0050660">
    <property type="term" value="F:flavin adenine dinucleotide binding"/>
    <property type="evidence" value="ECO:0007669"/>
    <property type="project" value="InterPro"/>
</dbReference>
<dbReference type="PANTHER" id="PTHR48083:SF6">
    <property type="entry name" value="ACYL-COA DEHYDROGENASE 6"/>
    <property type="match status" value="1"/>
</dbReference>
<dbReference type="InterPro" id="IPR037069">
    <property type="entry name" value="AcylCoA_DH/ox_N_sf"/>
</dbReference>
<dbReference type="SUPFAM" id="SSF47203">
    <property type="entry name" value="Acyl-CoA dehydrogenase C-terminal domain-like"/>
    <property type="match status" value="1"/>
</dbReference>
<evidence type="ECO:0000256" key="2">
    <source>
        <dbReference type="ARBA" id="ARBA00009347"/>
    </source>
</evidence>
<accession>A0A0N5AUP7</accession>
<evidence type="ECO:0000256" key="4">
    <source>
        <dbReference type="ARBA" id="ARBA00022827"/>
    </source>
</evidence>
<dbReference type="InterPro" id="IPR050741">
    <property type="entry name" value="Acyl-CoA_dehydrogenase"/>
</dbReference>
<reference evidence="11" key="1">
    <citation type="submission" date="2017-02" db="UniProtKB">
        <authorList>
            <consortium name="WormBaseParasite"/>
        </authorList>
    </citation>
    <scope>IDENTIFICATION</scope>
</reference>
<evidence type="ECO:0000256" key="1">
    <source>
        <dbReference type="ARBA" id="ARBA00001974"/>
    </source>
</evidence>
<keyword evidence="5 6" id="KW-0560">Oxidoreductase</keyword>
<dbReference type="Gene3D" id="1.10.540.10">
    <property type="entry name" value="Acyl-CoA dehydrogenase/oxidase, N-terminal domain"/>
    <property type="match status" value="1"/>
</dbReference>
<dbReference type="InterPro" id="IPR009075">
    <property type="entry name" value="AcylCo_DH/oxidase_C"/>
</dbReference>
<keyword evidence="4 6" id="KW-0274">FAD</keyword>
<proteinExistence type="inferred from homology"/>
<dbReference type="Pfam" id="PF02771">
    <property type="entry name" value="Acyl-CoA_dh_N"/>
    <property type="match status" value="1"/>
</dbReference>
<dbReference type="InterPro" id="IPR009100">
    <property type="entry name" value="AcylCoA_DH/oxidase_NM_dom_sf"/>
</dbReference>
<feature type="domain" description="Acyl-CoA dehydrogenase/oxidase C-terminal" evidence="7">
    <location>
        <begin position="246"/>
        <end position="393"/>
    </location>
</feature>
<evidence type="ECO:0000259" key="8">
    <source>
        <dbReference type="Pfam" id="PF02770"/>
    </source>
</evidence>
<dbReference type="InterPro" id="IPR006089">
    <property type="entry name" value="Acyl-CoA_DH_CS"/>
</dbReference>
<organism evidence="10 11">
    <name type="scientific">Syphacia muris</name>
    <dbReference type="NCBI Taxonomy" id="451379"/>
    <lineage>
        <taxon>Eukaryota</taxon>
        <taxon>Metazoa</taxon>
        <taxon>Ecdysozoa</taxon>
        <taxon>Nematoda</taxon>
        <taxon>Chromadorea</taxon>
        <taxon>Rhabditida</taxon>
        <taxon>Spirurina</taxon>
        <taxon>Oxyuridomorpha</taxon>
        <taxon>Oxyuroidea</taxon>
        <taxon>Oxyuridae</taxon>
        <taxon>Syphacia</taxon>
    </lineage>
</organism>
<dbReference type="SUPFAM" id="SSF56645">
    <property type="entry name" value="Acyl-CoA dehydrogenase NM domain-like"/>
    <property type="match status" value="1"/>
</dbReference>
<dbReference type="InterPro" id="IPR013786">
    <property type="entry name" value="AcylCoA_DH/ox_N"/>
</dbReference>
<comment type="cofactor">
    <cofactor evidence="1 6">
        <name>FAD</name>
        <dbReference type="ChEBI" id="CHEBI:57692"/>
    </cofactor>
</comment>
<dbReference type="PANTHER" id="PTHR48083">
    <property type="entry name" value="MEDIUM-CHAIN SPECIFIC ACYL-COA DEHYDROGENASE, MITOCHONDRIAL-RELATED"/>
    <property type="match status" value="1"/>
</dbReference>
<evidence type="ECO:0000256" key="3">
    <source>
        <dbReference type="ARBA" id="ARBA00022630"/>
    </source>
</evidence>
<dbReference type="AlphaFoldDB" id="A0A0N5AUP7"/>
<feature type="domain" description="Acyl-CoA oxidase/dehydrogenase middle" evidence="8">
    <location>
        <begin position="138"/>
        <end position="234"/>
    </location>
</feature>
<evidence type="ECO:0000259" key="7">
    <source>
        <dbReference type="Pfam" id="PF00441"/>
    </source>
</evidence>
<dbReference type="STRING" id="451379.A0A0N5AUP7"/>
<dbReference type="InterPro" id="IPR046373">
    <property type="entry name" value="Acyl-CoA_Oxase/DH_mid-dom_sf"/>
</dbReference>